<comment type="catalytic activity">
    <reaction evidence="15 17 19">
        <text>(6S)-NADHX + ADP = AMP + phosphate + NADH + H(+)</text>
        <dbReference type="Rhea" id="RHEA:32223"/>
        <dbReference type="ChEBI" id="CHEBI:15378"/>
        <dbReference type="ChEBI" id="CHEBI:43474"/>
        <dbReference type="ChEBI" id="CHEBI:57945"/>
        <dbReference type="ChEBI" id="CHEBI:64074"/>
        <dbReference type="ChEBI" id="CHEBI:456215"/>
        <dbReference type="ChEBI" id="CHEBI:456216"/>
        <dbReference type="EC" id="4.2.1.136"/>
    </reaction>
</comment>
<evidence type="ECO:0000256" key="15">
    <source>
        <dbReference type="ARBA" id="ARBA00048238"/>
    </source>
</evidence>
<evidence type="ECO:0000256" key="10">
    <source>
        <dbReference type="ARBA" id="ARBA00023027"/>
    </source>
</evidence>
<evidence type="ECO:0000256" key="2">
    <source>
        <dbReference type="ARBA" id="ARBA00000909"/>
    </source>
</evidence>
<proteinExistence type="inferred from homology"/>
<evidence type="ECO:0000256" key="3">
    <source>
        <dbReference type="ARBA" id="ARBA00006001"/>
    </source>
</evidence>
<dbReference type="EC" id="5.1.99.6" evidence="19"/>
<keyword evidence="12 17" id="KW-0456">Lyase</keyword>
<dbReference type="GO" id="GO:0046496">
    <property type="term" value="P:nicotinamide nucleotide metabolic process"/>
    <property type="evidence" value="ECO:0007669"/>
    <property type="project" value="UniProtKB-UniRule"/>
</dbReference>
<comment type="similarity">
    <text evidence="17">Belongs to the NnrD/CARKD family.</text>
</comment>
<sequence>MRFLDRISIEKIGIPGVVLMENAGRSVAELISKKYSSDQKVYIFCGPGNNGGDGFVVARHLFNKGYKVKVFLGCPQEKVRGDAAINLKIDSNMGIEIKEITSLSQLPSSEIEKSQVILVDAILGTGAKGAPRGIFGEMVNLINRSRGNKIAVDIPTGVDADTGEVAGEAVRANYTVTFGYPKRGMYLYPGMDYVGQIIVADIGMPSNLLEKENINILVNLLLKEEFSSEMFYRLPSSHKGKFGHLFVLAGSPGMTGAATLVCEGALKIGTGLVTLGIPESLNPILEVKLTEAMTLPLPETREGTLSFKAAEKIYNFIKKCEALVIGPGLSRNPETKELIKEILKTQDVPLVLDADGINSIAGEVEFIKNYSAPAVLTPHPGELARLVGKSIPEIQKDRVQAASDLSSKTGKIAVLKGAGTVIADPEGNCWINTTGNAGMASGGTGDVLAGIIGGLLAQGKDGLTAAKLGVFLHGLAGDIAVQKYGQVSLTAENIIEFLPSAIRSLKE</sequence>
<gene>
    <name evidence="18" type="primary">nnrE</name>
    <name evidence="17" type="synonym">nnrD</name>
    <name evidence="22" type="ORF">DRI96_01055</name>
</gene>
<feature type="binding site" evidence="17">
    <location>
        <position position="445"/>
    </location>
    <ligand>
        <name>AMP</name>
        <dbReference type="ChEBI" id="CHEBI:456215"/>
    </ligand>
</feature>
<keyword evidence="5 18" id="KW-0479">Metal-binding</keyword>
<dbReference type="Proteomes" id="UP000267654">
    <property type="component" value="Unassembled WGS sequence"/>
</dbReference>
<dbReference type="PROSITE" id="PS51385">
    <property type="entry name" value="YJEF_N"/>
    <property type="match status" value="1"/>
</dbReference>
<feature type="binding site" evidence="17">
    <location>
        <begin position="416"/>
        <end position="420"/>
    </location>
    <ligand>
        <name>AMP</name>
        <dbReference type="ChEBI" id="CHEBI:456215"/>
    </ligand>
</feature>
<feature type="binding site" evidence="18">
    <location>
        <position position="156"/>
    </location>
    <ligand>
        <name>K(+)</name>
        <dbReference type="ChEBI" id="CHEBI:29103"/>
    </ligand>
</feature>
<evidence type="ECO:0000256" key="8">
    <source>
        <dbReference type="ARBA" id="ARBA00022857"/>
    </source>
</evidence>
<dbReference type="EMBL" id="QMQB01000026">
    <property type="protein sequence ID" value="RLE14699.1"/>
    <property type="molecule type" value="Genomic_DNA"/>
</dbReference>
<comment type="cofactor">
    <cofactor evidence="17">
        <name>Mg(2+)</name>
        <dbReference type="ChEBI" id="CHEBI:18420"/>
    </cofactor>
</comment>
<evidence type="ECO:0000256" key="7">
    <source>
        <dbReference type="ARBA" id="ARBA00022840"/>
    </source>
</evidence>
<dbReference type="PANTHER" id="PTHR12592:SF0">
    <property type="entry name" value="ATP-DEPENDENT (S)-NAD(P)H-HYDRATE DEHYDRATASE"/>
    <property type="match status" value="1"/>
</dbReference>
<feature type="binding site" evidence="17">
    <location>
        <position position="328"/>
    </location>
    <ligand>
        <name>(6S)-NADPHX</name>
        <dbReference type="ChEBI" id="CHEBI:64076"/>
    </ligand>
</feature>
<comment type="similarity">
    <text evidence="4 19">In the C-terminal section; belongs to the NnrD/CARKD family.</text>
</comment>
<dbReference type="Pfam" id="PF01256">
    <property type="entry name" value="Carb_kinase"/>
    <property type="match status" value="1"/>
</dbReference>
<dbReference type="GO" id="GO:0005524">
    <property type="term" value="F:ATP binding"/>
    <property type="evidence" value="ECO:0007669"/>
    <property type="project" value="UniProtKB-UniRule"/>
</dbReference>
<dbReference type="InterPro" id="IPR004443">
    <property type="entry name" value="YjeF_N_dom"/>
</dbReference>
<evidence type="ECO:0000256" key="6">
    <source>
        <dbReference type="ARBA" id="ARBA00022741"/>
    </source>
</evidence>
<feature type="domain" description="YjeF N-terminal" evidence="21">
    <location>
        <begin position="1"/>
        <end position="210"/>
    </location>
</feature>
<evidence type="ECO:0000256" key="12">
    <source>
        <dbReference type="ARBA" id="ARBA00023239"/>
    </source>
</evidence>
<feature type="binding site" evidence="18">
    <location>
        <begin position="124"/>
        <end position="130"/>
    </location>
    <ligand>
        <name>(6S)-NADPHX</name>
        <dbReference type="ChEBI" id="CHEBI:64076"/>
    </ligand>
</feature>
<evidence type="ECO:0000313" key="23">
    <source>
        <dbReference type="Proteomes" id="UP000267654"/>
    </source>
</evidence>
<dbReference type="PROSITE" id="PS51383">
    <property type="entry name" value="YJEF_C_3"/>
    <property type="match status" value="1"/>
</dbReference>
<keyword evidence="11 18" id="KW-0413">Isomerase</keyword>
<name>A0A662DKP8_UNCAE</name>
<dbReference type="EC" id="4.2.1.136" evidence="19"/>
<dbReference type="NCBIfam" id="TIGR00197">
    <property type="entry name" value="yjeF_nterm"/>
    <property type="match status" value="1"/>
</dbReference>
<comment type="function">
    <text evidence="14 19">Bifunctional enzyme that catalyzes the epimerization of the S- and R-forms of NAD(P)HX and the dehydration of the S-form of NAD(P)HX at the expense of ADP, which is converted to AMP. This allows the repair of both epimers of NAD(P)HX, a damaged form of NAD(P)H that is a result of enzymatic or heat-dependent hydration.</text>
</comment>
<dbReference type="Gene3D" id="3.40.50.10260">
    <property type="entry name" value="YjeF N-terminal domain"/>
    <property type="match status" value="1"/>
</dbReference>
<dbReference type="GO" id="GO:0052855">
    <property type="term" value="F:ADP-dependent NAD(P)H-hydrate dehydratase activity"/>
    <property type="evidence" value="ECO:0007669"/>
    <property type="project" value="UniProtKB-UniRule"/>
</dbReference>
<dbReference type="PROSITE" id="PS01050">
    <property type="entry name" value="YJEF_C_2"/>
    <property type="match status" value="1"/>
</dbReference>
<evidence type="ECO:0000256" key="19">
    <source>
        <dbReference type="PIRNR" id="PIRNR017184"/>
    </source>
</evidence>
<dbReference type="SUPFAM" id="SSF64153">
    <property type="entry name" value="YjeF N-terminal domain-like"/>
    <property type="match status" value="1"/>
</dbReference>
<keyword evidence="9 18" id="KW-0630">Potassium</keyword>
<comment type="caution">
    <text evidence="22">The sequence shown here is derived from an EMBL/GenBank/DDBJ whole genome shotgun (WGS) entry which is preliminary data.</text>
</comment>
<dbReference type="InterPro" id="IPR029056">
    <property type="entry name" value="Ribokinase-like"/>
</dbReference>
<dbReference type="InterPro" id="IPR000631">
    <property type="entry name" value="CARKD"/>
</dbReference>
<evidence type="ECO:0000256" key="18">
    <source>
        <dbReference type="HAMAP-Rule" id="MF_01966"/>
    </source>
</evidence>
<evidence type="ECO:0000259" key="20">
    <source>
        <dbReference type="PROSITE" id="PS51383"/>
    </source>
</evidence>
<feature type="domain" description="YjeF C-terminal" evidence="20">
    <location>
        <begin position="222"/>
        <end position="505"/>
    </location>
</feature>
<keyword evidence="7 17" id="KW-0067">ATP-binding</keyword>
<comment type="subunit">
    <text evidence="17">Homotetramer.</text>
</comment>
<comment type="catalytic activity">
    <reaction evidence="1 18 19">
        <text>(6R)-NADHX = (6S)-NADHX</text>
        <dbReference type="Rhea" id="RHEA:32215"/>
        <dbReference type="ChEBI" id="CHEBI:64074"/>
        <dbReference type="ChEBI" id="CHEBI:64075"/>
        <dbReference type="EC" id="5.1.99.6"/>
    </reaction>
</comment>
<dbReference type="GO" id="GO:0110051">
    <property type="term" value="P:metabolite repair"/>
    <property type="evidence" value="ECO:0007669"/>
    <property type="project" value="TreeGrafter"/>
</dbReference>
<feature type="binding site" evidence="18">
    <location>
        <position position="120"/>
    </location>
    <ligand>
        <name>K(+)</name>
        <dbReference type="ChEBI" id="CHEBI:29103"/>
    </ligand>
</feature>
<evidence type="ECO:0000256" key="9">
    <source>
        <dbReference type="ARBA" id="ARBA00022958"/>
    </source>
</evidence>
<comment type="function">
    <text evidence="17">Catalyzes the dehydration of the S-form of NAD(P)HX at the expense of ADP, which is converted to AMP. Together with NAD(P)HX epimerase, which catalyzes the epimerization of the S- and R-forms, the enzyme allows the repair of both epimers of NAD(P)HX, a damaged form of NAD(P)H that is a result of enzymatic or heat-dependent hydration.</text>
</comment>
<feature type="binding site" evidence="18">
    <location>
        <position position="50"/>
    </location>
    <ligand>
        <name>K(+)</name>
        <dbReference type="ChEBI" id="CHEBI:29103"/>
    </ligand>
</feature>
<dbReference type="GO" id="GO:0046872">
    <property type="term" value="F:metal ion binding"/>
    <property type="evidence" value="ECO:0007669"/>
    <property type="project" value="UniProtKB-UniRule"/>
</dbReference>
<feature type="binding site" evidence="17">
    <location>
        <position position="379"/>
    </location>
    <ligand>
        <name>(6S)-NADPHX</name>
        <dbReference type="ChEBI" id="CHEBI:64076"/>
    </ligand>
</feature>
<dbReference type="InterPro" id="IPR030677">
    <property type="entry name" value="Nnr"/>
</dbReference>
<dbReference type="GO" id="GO:0052856">
    <property type="term" value="F:NAD(P)HX epimerase activity"/>
    <property type="evidence" value="ECO:0007669"/>
    <property type="project" value="UniProtKB-UniRule"/>
</dbReference>
<dbReference type="HAMAP" id="MF_01965">
    <property type="entry name" value="NADHX_dehydratase"/>
    <property type="match status" value="1"/>
</dbReference>
<feature type="binding site" evidence="18">
    <location>
        <position position="153"/>
    </location>
    <ligand>
        <name>(6S)-NADPHX</name>
        <dbReference type="ChEBI" id="CHEBI:64076"/>
    </ligand>
</feature>
<keyword evidence="10 17" id="KW-0520">NAD</keyword>
<dbReference type="PIRSF" id="PIRSF017184">
    <property type="entry name" value="Nnr"/>
    <property type="match status" value="1"/>
</dbReference>
<keyword evidence="13" id="KW-0511">Multifunctional enzyme</keyword>
<comment type="cofactor">
    <cofactor evidence="18 19">
        <name>K(+)</name>
        <dbReference type="ChEBI" id="CHEBI:29103"/>
    </cofactor>
    <text evidence="18 19">Binds 1 potassium ion per subunit.</text>
</comment>
<dbReference type="Gene3D" id="3.40.1190.20">
    <property type="match status" value="1"/>
</dbReference>
<keyword evidence="6 17" id="KW-0547">Nucleotide-binding</keyword>
<accession>A0A662DKP8</accession>
<evidence type="ECO:0000256" key="13">
    <source>
        <dbReference type="ARBA" id="ARBA00023268"/>
    </source>
</evidence>
<feature type="binding site" evidence="18">
    <location>
        <begin position="49"/>
        <end position="53"/>
    </location>
    <ligand>
        <name>(6S)-NADPHX</name>
        <dbReference type="ChEBI" id="CHEBI:64076"/>
    </ligand>
</feature>
<evidence type="ECO:0000256" key="1">
    <source>
        <dbReference type="ARBA" id="ARBA00000013"/>
    </source>
</evidence>
<evidence type="ECO:0000259" key="21">
    <source>
        <dbReference type="PROSITE" id="PS51385"/>
    </source>
</evidence>
<evidence type="ECO:0000256" key="4">
    <source>
        <dbReference type="ARBA" id="ARBA00009524"/>
    </source>
</evidence>
<dbReference type="CDD" id="cd01171">
    <property type="entry name" value="YXKO-related"/>
    <property type="match status" value="1"/>
</dbReference>
<evidence type="ECO:0000256" key="17">
    <source>
        <dbReference type="HAMAP-Rule" id="MF_01965"/>
    </source>
</evidence>
<comment type="caution">
    <text evidence="18">Lacks conserved residue(s) required for the propagation of feature annotation.</text>
</comment>
<evidence type="ECO:0000313" key="22">
    <source>
        <dbReference type="EMBL" id="RLE14699.1"/>
    </source>
</evidence>
<comment type="catalytic activity">
    <reaction evidence="16 17 19">
        <text>(6S)-NADPHX + ADP = AMP + phosphate + NADPH + H(+)</text>
        <dbReference type="Rhea" id="RHEA:32235"/>
        <dbReference type="ChEBI" id="CHEBI:15378"/>
        <dbReference type="ChEBI" id="CHEBI:43474"/>
        <dbReference type="ChEBI" id="CHEBI:57783"/>
        <dbReference type="ChEBI" id="CHEBI:64076"/>
        <dbReference type="ChEBI" id="CHEBI:456215"/>
        <dbReference type="ChEBI" id="CHEBI:456216"/>
        <dbReference type="EC" id="4.2.1.136"/>
    </reaction>
</comment>
<dbReference type="HAMAP" id="MF_01966">
    <property type="entry name" value="NADHX_epimerase"/>
    <property type="match status" value="1"/>
</dbReference>
<comment type="similarity">
    <text evidence="3 19">In the N-terminal section; belongs to the NnrE/AIBP family.</text>
</comment>
<dbReference type="AlphaFoldDB" id="A0A662DKP8"/>
<evidence type="ECO:0000256" key="16">
    <source>
        <dbReference type="ARBA" id="ARBA00049209"/>
    </source>
</evidence>
<reference evidence="22 23" key="1">
    <citation type="submission" date="2018-06" db="EMBL/GenBank/DDBJ databases">
        <title>Extensive metabolic versatility and redundancy in microbially diverse, dynamic hydrothermal sediments.</title>
        <authorList>
            <person name="Dombrowski N."/>
            <person name="Teske A."/>
            <person name="Baker B.J."/>
        </authorList>
    </citation>
    <scope>NUCLEOTIDE SEQUENCE [LARGE SCALE GENOMIC DNA]</scope>
    <source>
        <strain evidence="22">B19_G9</strain>
    </source>
</reference>
<comment type="similarity">
    <text evidence="18">Belongs to the NnrE/AIBP family.</text>
</comment>
<dbReference type="SUPFAM" id="SSF53613">
    <property type="entry name" value="Ribokinase-like"/>
    <property type="match status" value="1"/>
</dbReference>
<keyword evidence="8 17" id="KW-0521">NADP</keyword>
<evidence type="ECO:0000256" key="5">
    <source>
        <dbReference type="ARBA" id="ARBA00022723"/>
    </source>
</evidence>
<evidence type="ECO:0000256" key="14">
    <source>
        <dbReference type="ARBA" id="ARBA00025153"/>
    </source>
</evidence>
<feature type="binding site" evidence="17">
    <location>
        <position position="257"/>
    </location>
    <ligand>
        <name>(6S)-NADPHX</name>
        <dbReference type="ChEBI" id="CHEBI:64076"/>
    </ligand>
</feature>
<feature type="binding site" evidence="17">
    <location>
        <position position="446"/>
    </location>
    <ligand>
        <name>(6S)-NADPHX</name>
        <dbReference type="ChEBI" id="CHEBI:64076"/>
    </ligand>
</feature>
<evidence type="ECO:0000256" key="11">
    <source>
        <dbReference type="ARBA" id="ARBA00023235"/>
    </source>
</evidence>
<comment type="function">
    <text evidence="18">Catalyzes the epimerization of the S- and R-forms of NAD(P)HX, a damaged form of NAD(P)H that is a result of enzymatic or heat-dependent hydration. This is a prerequisite for the S-specific NAD(P)H-hydrate dehydratase to allow the repair of both epimers of NAD(P)HX.</text>
</comment>
<dbReference type="PANTHER" id="PTHR12592">
    <property type="entry name" value="ATP-DEPENDENT (S)-NAD(P)H-HYDRATE DEHYDRATASE FAMILY MEMBER"/>
    <property type="match status" value="1"/>
</dbReference>
<protein>
    <recommendedName>
        <fullName evidence="19">Bifunctional NAD(P)H-hydrate repair enzyme</fullName>
    </recommendedName>
    <alternativeName>
        <fullName evidence="19">Nicotinamide nucleotide repair protein</fullName>
    </alternativeName>
    <domain>
        <recommendedName>
            <fullName evidence="19">ADP-dependent (S)-NAD(P)H-hydrate dehydratase</fullName>
            <ecNumber evidence="19">4.2.1.136</ecNumber>
        </recommendedName>
        <alternativeName>
            <fullName evidence="19">ADP-dependent NAD(P)HX dehydratase</fullName>
        </alternativeName>
    </domain>
    <domain>
        <recommendedName>
            <fullName evidence="19">NAD(P)H-hydrate epimerase</fullName>
            <ecNumber evidence="19">5.1.99.6</ecNumber>
        </recommendedName>
    </domain>
</protein>
<comment type="catalytic activity">
    <reaction evidence="2 18 19">
        <text>(6R)-NADPHX = (6S)-NADPHX</text>
        <dbReference type="Rhea" id="RHEA:32227"/>
        <dbReference type="ChEBI" id="CHEBI:64076"/>
        <dbReference type="ChEBI" id="CHEBI:64077"/>
        <dbReference type="EC" id="5.1.99.6"/>
    </reaction>
</comment>
<organism evidence="22 23">
    <name type="scientific">Aerophobetes bacterium</name>
    <dbReference type="NCBI Taxonomy" id="2030807"/>
    <lineage>
        <taxon>Bacteria</taxon>
        <taxon>Candidatus Aerophobota</taxon>
    </lineage>
</organism>
<dbReference type="InterPro" id="IPR036652">
    <property type="entry name" value="YjeF_N_dom_sf"/>
</dbReference>
<dbReference type="InterPro" id="IPR017953">
    <property type="entry name" value="Carbohydrate_kinase_pred_CS"/>
</dbReference>
<dbReference type="NCBIfam" id="TIGR00196">
    <property type="entry name" value="yjeF_cterm"/>
    <property type="match status" value="1"/>
</dbReference>
<dbReference type="Pfam" id="PF03853">
    <property type="entry name" value="YjeF_N"/>
    <property type="match status" value="1"/>
</dbReference>